<accession>A0A2H3B273</accession>
<dbReference type="Gene3D" id="3.60.130.30">
    <property type="match status" value="1"/>
</dbReference>
<reference evidence="2" key="1">
    <citation type="journal article" date="2017" name="Nat. Ecol. Evol.">
        <title>Genome expansion and lineage-specific genetic innovations in the forest pathogenic fungi Armillaria.</title>
        <authorList>
            <person name="Sipos G."/>
            <person name="Prasanna A.N."/>
            <person name="Walter M.C."/>
            <person name="O'Connor E."/>
            <person name="Balint B."/>
            <person name="Krizsan K."/>
            <person name="Kiss B."/>
            <person name="Hess J."/>
            <person name="Varga T."/>
            <person name="Slot J."/>
            <person name="Riley R."/>
            <person name="Boka B."/>
            <person name="Rigling D."/>
            <person name="Barry K."/>
            <person name="Lee J."/>
            <person name="Mihaltcheva S."/>
            <person name="LaButti K."/>
            <person name="Lipzen A."/>
            <person name="Waldron R."/>
            <person name="Moloney N.M."/>
            <person name="Sperisen C."/>
            <person name="Kredics L."/>
            <person name="Vagvoelgyi C."/>
            <person name="Patrignani A."/>
            <person name="Fitzpatrick D."/>
            <person name="Nagy I."/>
            <person name="Doyle S."/>
            <person name="Anderson J.B."/>
            <person name="Grigoriev I.V."/>
            <person name="Gueldener U."/>
            <person name="Muensterkoetter M."/>
            <person name="Nagy L.G."/>
        </authorList>
    </citation>
    <scope>NUCLEOTIDE SEQUENCE [LARGE SCALE GENOMIC DNA]</scope>
    <source>
        <strain evidence="2">28-4</strain>
    </source>
</reference>
<evidence type="ECO:0000313" key="2">
    <source>
        <dbReference type="Proteomes" id="UP000218334"/>
    </source>
</evidence>
<gene>
    <name evidence="1" type="ORF">ARMSODRAFT_900187</name>
</gene>
<name>A0A2H3B273_9AGAR</name>
<proteinExistence type="predicted"/>
<dbReference type="AlphaFoldDB" id="A0A2H3B273"/>
<dbReference type="Proteomes" id="UP000218334">
    <property type="component" value="Unassembled WGS sequence"/>
</dbReference>
<evidence type="ECO:0000313" key="1">
    <source>
        <dbReference type="EMBL" id="PBK58707.1"/>
    </source>
</evidence>
<dbReference type="STRING" id="1076256.A0A2H3B273"/>
<feature type="non-terminal residue" evidence="1">
    <location>
        <position position="1"/>
    </location>
</feature>
<sequence>LHNKGPAARILTTLINHIAFIRLAGFASGVFAAWAPSLFQHYAIHLKELFLSDNSLVLNFTNSIFAACTFNFGPQTICFEHTDSRNLPFGWCAIMALGCFNPKKGGHFVLWDLKLVIEFPLGSTILIPSAVLRHSNTAISRKETRYSFTQYTAGGLFRWVDQGFQMSQEYWGRLDGEEHTTAIKAREEQWEMGLAVYSKLSVLKATKS</sequence>
<protein>
    <recommendedName>
        <fullName evidence="3">2OGFeDO JBP1/TET oxygenase domain-containing protein</fullName>
    </recommendedName>
</protein>
<evidence type="ECO:0008006" key="3">
    <source>
        <dbReference type="Google" id="ProtNLM"/>
    </source>
</evidence>
<organism evidence="1 2">
    <name type="scientific">Armillaria solidipes</name>
    <dbReference type="NCBI Taxonomy" id="1076256"/>
    <lineage>
        <taxon>Eukaryota</taxon>
        <taxon>Fungi</taxon>
        <taxon>Dikarya</taxon>
        <taxon>Basidiomycota</taxon>
        <taxon>Agaricomycotina</taxon>
        <taxon>Agaricomycetes</taxon>
        <taxon>Agaricomycetidae</taxon>
        <taxon>Agaricales</taxon>
        <taxon>Marasmiineae</taxon>
        <taxon>Physalacriaceae</taxon>
        <taxon>Armillaria</taxon>
    </lineage>
</organism>
<dbReference type="EMBL" id="KZ293527">
    <property type="protein sequence ID" value="PBK58707.1"/>
    <property type="molecule type" value="Genomic_DNA"/>
</dbReference>
<keyword evidence="2" id="KW-1185">Reference proteome</keyword>